<dbReference type="GO" id="GO:0043565">
    <property type="term" value="F:sequence-specific DNA binding"/>
    <property type="evidence" value="ECO:0007669"/>
    <property type="project" value="InterPro"/>
</dbReference>
<organism evidence="2 3">
    <name type="scientific">Sphingomonas lenta</name>
    <dbReference type="NCBI Taxonomy" id="1141887"/>
    <lineage>
        <taxon>Bacteria</taxon>
        <taxon>Pseudomonadati</taxon>
        <taxon>Pseudomonadota</taxon>
        <taxon>Alphaproteobacteria</taxon>
        <taxon>Sphingomonadales</taxon>
        <taxon>Sphingomonadaceae</taxon>
        <taxon>Sphingomonas</taxon>
    </lineage>
</organism>
<protein>
    <recommendedName>
        <fullName evidence="1">HTH araC/xylS-type domain-containing protein</fullName>
    </recommendedName>
</protein>
<evidence type="ECO:0000259" key="1">
    <source>
        <dbReference type="PROSITE" id="PS01124"/>
    </source>
</evidence>
<dbReference type="Pfam" id="PF12833">
    <property type="entry name" value="HTH_18"/>
    <property type="match status" value="1"/>
</dbReference>
<dbReference type="EMBL" id="NSLI01000002">
    <property type="protein sequence ID" value="PAX09102.1"/>
    <property type="molecule type" value="Genomic_DNA"/>
</dbReference>
<comment type="caution">
    <text evidence="2">The sequence shown here is derived from an EMBL/GenBank/DDBJ whole genome shotgun (WGS) entry which is preliminary data.</text>
</comment>
<dbReference type="GO" id="GO:0003700">
    <property type="term" value="F:DNA-binding transcription factor activity"/>
    <property type="evidence" value="ECO:0007669"/>
    <property type="project" value="InterPro"/>
</dbReference>
<accession>A0A2A2SIN6</accession>
<dbReference type="Proteomes" id="UP000218151">
    <property type="component" value="Unassembled WGS sequence"/>
</dbReference>
<dbReference type="InterPro" id="IPR018060">
    <property type="entry name" value="HTH_AraC"/>
</dbReference>
<gene>
    <name evidence="2" type="ORF">CKY28_07205</name>
</gene>
<reference evidence="3" key="1">
    <citation type="submission" date="2017-09" db="EMBL/GenBank/DDBJ databases">
        <authorList>
            <person name="Feng G."/>
            <person name="Zhu H."/>
        </authorList>
    </citation>
    <scope>NUCLEOTIDE SEQUENCE [LARGE SCALE GENOMIC DNA]</scope>
    <source>
        <strain evidence="3">1PNM-20</strain>
    </source>
</reference>
<dbReference type="OrthoDB" id="2559672at2"/>
<name>A0A2A2SIN6_9SPHN</name>
<evidence type="ECO:0000313" key="2">
    <source>
        <dbReference type="EMBL" id="PAX09102.1"/>
    </source>
</evidence>
<dbReference type="Gene3D" id="1.10.10.60">
    <property type="entry name" value="Homeodomain-like"/>
    <property type="match status" value="1"/>
</dbReference>
<dbReference type="PROSITE" id="PS01124">
    <property type="entry name" value="HTH_ARAC_FAMILY_2"/>
    <property type="match status" value="1"/>
</dbReference>
<dbReference type="AlphaFoldDB" id="A0A2A2SIN6"/>
<proteinExistence type="predicted"/>
<dbReference type="RefSeq" id="WP_095997600.1">
    <property type="nucleotide sequence ID" value="NZ_NSLI01000002.1"/>
</dbReference>
<feature type="domain" description="HTH araC/xylS-type" evidence="1">
    <location>
        <begin position="82"/>
        <end position="182"/>
    </location>
</feature>
<sequence>MRAVTNGGIMVGIGLSALGWARLFKQPASAYHDMIVPLERLTGPAVPRLLSGVLAAAPDEHAVKPILDAVLAPLLTTPNPDEAVIRDLSVLLIDPEVSQVRTVAGRLELSPRSLSRITSQYFGMPAKPLLRRARFLRSMTRLMRQPAGQYIRDIDPSYYDASHFLRDADYFLGMTPRRFMAMPTPFLDASILARAAVLGAPTQVLHDPASTPANASR</sequence>
<keyword evidence="3" id="KW-1185">Reference proteome</keyword>
<evidence type="ECO:0000313" key="3">
    <source>
        <dbReference type="Proteomes" id="UP000218151"/>
    </source>
</evidence>